<dbReference type="InterPro" id="IPR007587">
    <property type="entry name" value="SAPS"/>
</dbReference>
<evidence type="ECO:0000313" key="4">
    <source>
        <dbReference type="EMBL" id="CAE0372636.1"/>
    </source>
</evidence>
<feature type="region of interest" description="Disordered" evidence="3">
    <location>
        <begin position="535"/>
        <end position="565"/>
    </location>
</feature>
<organism evidence="4">
    <name type="scientific">Aureoumbra lagunensis</name>
    <dbReference type="NCBI Taxonomy" id="44058"/>
    <lineage>
        <taxon>Eukaryota</taxon>
        <taxon>Sar</taxon>
        <taxon>Stramenopiles</taxon>
        <taxon>Ochrophyta</taxon>
        <taxon>Pelagophyceae</taxon>
        <taxon>Pelagomonadales</taxon>
        <taxon>Aureoumbra</taxon>
    </lineage>
</organism>
<gene>
    <name evidence="4" type="ORF">ALAG00032_LOCUS13420</name>
</gene>
<dbReference type="GO" id="GO:0019903">
    <property type="term" value="F:protein phosphatase binding"/>
    <property type="evidence" value="ECO:0007669"/>
    <property type="project" value="InterPro"/>
</dbReference>
<dbReference type="AlphaFoldDB" id="A0A7S3NJV1"/>
<evidence type="ECO:0000256" key="2">
    <source>
        <dbReference type="ARBA" id="ARBA00023306"/>
    </source>
</evidence>
<protein>
    <submittedName>
        <fullName evidence="4">Uncharacterized protein</fullName>
    </submittedName>
</protein>
<dbReference type="EMBL" id="HBIJ01020553">
    <property type="protein sequence ID" value="CAE0372636.1"/>
    <property type="molecule type" value="Transcribed_RNA"/>
</dbReference>
<reference evidence="4" key="1">
    <citation type="submission" date="2021-01" db="EMBL/GenBank/DDBJ databases">
        <authorList>
            <person name="Corre E."/>
            <person name="Pelletier E."/>
            <person name="Niang G."/>
            <person name="Scheremetjew M."/>
            <person name="Finn R."/>
            <person name="Kale V."/>
            <person name="Holt S."/>
            <person name="Cochrane G."/>
            <person name="Meng A."/>
            <person name="Brown T."/>
            <person name="Cohen L."/>
        </authorList>
    </citation>
    <scope>NUCLEOTIDE SEQUENCE</scope>
    <source>
        <strain evidence="4">CCMP1510</strain>
    </source>
</reference>
<evidence type="ECO:0000256" key="1">
    <source>
        <dbReference type="ARBA" id="ARBA00006180"/>
    </source>
</evidence>
<dbReference type="PANTHER" id="PTHR12634">
    <property type="entry name" value="SIT4 YEAST -ASSOCIATING PROTEIN-RELATED"/>
    <property type="match status" value="1"/>
</dbReference>
<keyword evidence="2" id="KW-0131">Cell cycle</keyword>
<comment type="similarity">
    <text evidence="1">Belongs to the SAPS family.</text>
</comment>
<accession>A0A7S3NJV1</accession>
<sequence>MALFSFTENRVQSILDEVEKGELKEGEAVLDLLREEELLQEIKSKNVELIEFLSSNVDTILEYVEIQRTEQEVRDTALEVLCGFDEDSLSAQVAQHAAKIFKKLFQAKSTEQKQKWEQLLLSVADRHRYTLSRCVNLDIYNHLLESIACNSIAQVFSALFIKRPVLLLDLDDHTKYKFLHRLQNTDKAADNTARLALEGLQNGSIYGNIAGSLIATAVAAALTLQTASSSLQISKKIGLINEDRLATKINLATVAIEKHLLAPEDAENLFLSASAYMTAMRSDKEHLGLARLAIARLARVSLSNYAIQLIHSRLFRLLLESFFTFSQHSLLHRSIIDLCISLFDSVTEVHDENQQLAIFTSQLLFGDLNFIHRIIFAYNQDPNTSLAAHIIILAEALALSIGKALINEQIRKNQPGPFSLFQRHSPQCYQAFLHFLTDDILVHTLRRTTDIDGDHNHYQQQSRFDPILQDDSSSFSFVSSPNSSTIPEGNDSFVNPTLFSSFCVSRLLPQVNVIGDITSFSLNRVDLCSSLSLENSPSSFGRLDRSHDSSDVETPLFDRNGGDSR</sequence>
<name>A0A7S3NJV1_9STRA</name>
<dbReference type="GO" id="GO:0019888">
    <property type="term" value="F:protein phosphatase regulator activity"/>
    <property type="evidence" value="ECO:0007669"/>
    <property type="project" value="TreeGrafter"/>
</dbReference>
<proteinExistence type="inferred from homology"/>
<dbReference type="PANTHER" id="PTHR12634:SF8">
    <property type="entry name" value="FIERY MOUNTAIN, ISOFORM D"/>
    <property type="match status" value="1"/>
</dbReference>
<evidence type="ECO:0000256" key="3">
    <source>
        <dbReference type="SAM" id="MobiDB-lite"/>
    </source>
</evidence>